<keyword evidence="7" id="KW-1185">Reference proteome</keyword>
<dbReference type="PANTHER" id="PTHR33969">
    <property type="entry name" value="SEGREGATION AND CONDENSATION PROTEIN A"/>
    <property type="match status" value="1"/>
</dbReference>
<name>A0A2T3G470_9FIRM</name>
<dbReference type="PANTHER" id="PTHR33969:SF2">
    <property type="entry name" value="SEGREGATION AND CONDENSATION PROTEIN A"/>
    <property type="match status" value="1"/>
</dbReference>
<dbReference type="InterPro" id="IPR003768">
    <property type="entry name" value="ScpA"/>
</dbReference>
<protein>
    <recommendedName>
        <fullName evidence="2 3">Segregation and condensation protein A</fullName>
    </recommendedName>
</protein>
<keyword evidence="3" id="KW-0963">Cytoplasm</keyword>
<dbReference type="Proteomes" id="UP000593842">
    <property type="component" value="Chromosome"/>
</dbReference>
<keyword evidence="1 3" id="KW-0159">Chromosome partition</keyword>
<evidence type="ECO:0000313" key="8">
    <source>
        <dbReference type="Proteomes" id="UP000593842"/>
    </source>
</evidence>
<dbReference type="Proteomes" id="UP001204814">
    <property type="component" value="Unassembled WGS sequence"/>
</dbReference>
<reference evidence="4" key="2">
    <citation type="journal article" date="2020" name="Microbiol. Resour. Announc.">
        <title>Complete Genome Sequence of Faecalibacillus intestinalis JCM 34082, Isolated from Feces from a Healthy Japanese Female.</title>
        <authorList>
            <person name="Sakamoto M."/>
            <person name="Ikeyama N."/>
            <person name="Toyoda A."/>
            <person name="Murakami T."/>
            <person name="Mori H."/>
            <person name="Ohkuma M."/>
        </authorList>
    </citation>
    <scope>NUCLEOTIDE SEQUENCE</scope>
    <source>
        <strain evidence="4">14EGH31</strain>
    </source>
</reference>
<evidence type="ECO:0000313" key="5">
    <source>
        <dbReference type="EMBL" id="MCQ5062216.1"/>
    </source>
</evidence>
<comment type="subcellular location">
    <subcellularLocation>
        <location evidence="3">Cytoplasm</location>
    </subcellularLocation>
    <text evidence="3">Associated with two foci at the outer edges of the nucleoid region in young cells, and at four foci within both cell halves in older cells.</text>
</comment>
<reference evidence="6 7" key="1">
    <citation type="journal article" date="2019" name="Int. J. Syst. Evol. Microbiol.">
        <title>Faecalibacillus intestinalis gen. nov., sp. nov. and Faecalibacillus faecis sp. nov., isolated from human faeces.</title>
        <authorList>
            <person name="Seo B."/>
            <person name="Jeon K."/>
            <person name="Baek I."/>
            <person name="Lee Y.M."/>
            <person name="Baek K."/>
            <person name="Ko G."/>
        </authorList>
    </citation>
    <scope>NUCLEOTIDE SEQUENCE [LARGE SCALE GENOMIC DNA]</scope>
    <source>
        <strain evidence="6 7">SNUG30099</strain>
    </source>
</reference>
<proteinExistence type="inferred from homology"/>
<dbReference type="Proteomes" id="UP000240974">
    <property type="component" value="Unassembled WGS sequence"/>
</dbReference>
<dbReference type="RefSeq" id="WP_107029521.1">
    <property type="nucleotide sequence ID" value="NZ_AP024085.1"/>
</dbReference>
<keyword evidence="3" id="KW-0131">Cell cycle</keyword>
<dbReference type="GO" id="GO:0006260">
    <property type="term" value="P:DNA replication"/>
    <property type="evidence" value="ECO:0007669"/>
    <property type="project" value="UniProtKB-UniRule"/>
</dbReference>
<dbReference type="Pfam" id="PF02616">
    <property type="entry name" value="SMC_ScpA"/>
    <property type="match status" value="1"/>
</dbReference>
<keyword evidence="3" id="KW-0132">Cell division</keyword>
<evidence type="ECO:0000256" key="3">
    <source>
        <dbReference type="HAMAP-Rule" id="MF_01805"/>
    </source>
</evidence>
<dbReference type="EMBL" id="PYLQ01000005">
    <property type="protein sequence ID" value="PST42336.1"/>
    <property type="molecule type" value="Genomic_DNA"/>
</dbReference>
<dbReference type="KEGG" id="fit:Fi14EGH31_20730"/>
<accession>A0A2T3G470</accession>
<reference evidence="8" key="3">
    <citation type="submission" date="2020-09" db="EMBL/GenBank/DDBJ databases">
        <title>Complete genome sequencing of Faecalibacillus intestinalis strain 14EGH31.</title>
        <authorList>
            <person name="Sakamoto M."/>
            <person name="Murakami T."/>
            <person name="Mori H."/>
        </authorList>
    </citation>
    <scope>NUCLEOTIDE SEQUENCE [LARGE SCALE GENOMIC DNA]</scope>
    <source>
        <strain evidence="8">14EGH31</strain>
    </source>
</reference>
<comment type="similarity">
    <text evidence="3">Belongs to the ScpA family.</text>
</comment>
<dbReference type="GeneID" id="70580513"/>
<dbReference type="Gene3D" id="1.10.10.580">
    <property type="entry name" value="Structural maintenance of chromosome 1. Chain E"/>
    <property type="match status" value="1"/>
</dbReference>
<comment type="function">
    <text evidence="3">Participates in chromosomal partition during cell division. May act via the formation of a condensin-like complex containing Smc and ScpB that pull DNA away from mid-cell into both cell halves.</text>
</comment>
<dbReference type="GO" id="GO:0051301">
    <property type="term" value="P:cell division"/>
    <property type="evidence" value="ECO:0007669"/>
    <property type="project" value="UniProtKB-KW"/>
</dbReference>
<dbReference type="EMBL" id="AP024085">
    <property type="protein sequence ID" value="BCL58361.1"/>
    <property type="molecule type" value="Genomic_DNA"/>
</dbReference>
<dbReference type="Gene3D" id="6.10.250.2410">
    <property type="match status" value="1"/>
</dbReference>
<dbReference type="GO" id="GO:0007059">
    <property type="term" value="P:chromosome segregation"/>
    <property type="evidence" value="ECO:0007669"/>
    <property type="project" value="UniProtKB-UniRule"/>
</dbReference>
<gene>
    <name evidence="3 4" type="primary">scpA</name>
    <name evidence="6" type="ORF">C7U54_05120</name>
    <name evidence="4" type="ORF">Fi14EGH31_20730</name>
    <name evidence="5" type="ORF">NE542_10360</name>
</gene>
<evidence type="ECO:0000313" key="6">
    <source>
        <dbReference type="EMBL" id="PST42336.1"/>
    </source>
</evidence>
<sequence>MEYQVILDDFQGPLDLLLHLIKEKEMDLQTLELSVITDQYLQYIHMMESSQLEVMSEYLVMAAQLIEMKSKMLLPKEKVQIEDEYQEDPREALIRRLIEYKRYKDVLDEIQEKYEKRQSMLIKPSHNMEEYVIDTSTMIPEGLEVYDLMKAMQKMYQRKMLSRPLDTHISKKDISIEQRSDQIRNYFKVRVNKRVKLDELFDRGDRYYFIVTFLSILVLANDKEVEIIQEGLFDDIYVEGKE</sequence>
<dbReference type="AlphaFoldDB" id="A0A2T3G470"/>
<comment type="subunit">
    <text evidence="3">Component of a cohesin-like complex composed of ScpA, ScpB and the Smc homodimer, in which ScpA and ScpB bind to the head domain of Smc. The presence of the three proteins is required for the association of the complex with DNA.</text>
</comment>
<dbReference type="EMBL" id="JANGBO010000010">
    <property type="protein sequence ID" value="MCQ5062216.1"/>
    <property type="molecule type" value="Genomic_DNA"/>
</dbReference>
<reference evidence="5" key="4">
    <citation type="submission" date="2022-06" db="EMBL/GenBank/DDBJ databases">
        <title>Isolation of gut microbiota from human fecal samples.</title>
        <authorList>
            <person name="Pamer E.G."/>
            <person name="Barat B."/>
            <person name="Waligurski E."/>
            <person name="Medina S."/>
            <person name="Paddock L."/>
            <person name="Mostad J."/>
        </authorList>
    </citation>
    <scope>NUCLEOTIDE SEQUENCE</scope>
    <source>
        <strain evidence="5">DFI.6.24</strain>
    </source>
</reference>
<evidence type="ECO:0000313" key="4">
    <source>
        <dbReference type="EMBL" id="BCL58361.1"/>
    </source>
</evidence>
<evidence type="ECO:0000313" key="7">
    <source>
        <dbReference type="Proteomes" id="UP000240974"/>
    </source>
</evidence>
<evidence type="ECO:0000256" key="2">
    <source>
        <dbReference type="ARBA" id="ARBA00044777"/>
    </source>
</evidence>
<evidence type="ECO:0000256" key="1">
    <source>
        <dbReference type="ARBA" id="ARBA00022829"/>
    </source>
</evidence>
<dbReference type="InterPro" id="IPR023093">
    <property type="entry name" value="ScpA-like_C"/>
</dbReference>
<dbReference type="GO" id="GO:0005737">
    <property type="term" value="C:cytoplasm"/>
    <property type="evidence" value="ECO:0007669"/>
    <property type="project" value="UniProtKB-SubCell"/>
</dbReference>
<dbReference type="HAMAP" id="MF_01805">
    <property type="entry name" value="ScpA"/>
    <property type="match status" value="1"/>
</dbReference>
<organism evidence="6 7">
    <name type="scientific">Faecalibacillus intestinalis</name>
    <dbReference type="NCBI Taxonomy" id="1982626"/>
    <lineage>
        <taxon>Bacteria</taxon>
        <taxon>Bacillati</taxon>
        <taxon>Bacillota</taxon>
        <taxon>Erysipelotrichia</taxon>
        <taxon>Erysipelotrichales</taxon>
        <taxon>Coprobacillaceae</taxon>
        <taxon>Faecalibacillus</taxon>
    </lineage>
</organism>